<name>C9YAK3_CURXX</name>
<keyword evidence="6 9" id="KW-1133">Transmembrane helix</keyword>
<keyword evidence="7 8" id="KW-0472">Membrane</keyword>
<evidence type="ECO:0000256" key="1">
    <source>
        <dbReference type="ARBA" id="ARBA00004651"/>
    </source>
</evidence>
<sequence>MRLHSAAPFAPLKIELPTFETESTKMHRSHSVALVSLFAALMAVLGLIPKIDLAFGVPITLQTLGVMLAGCLLGPRLAFQALVLFLTAVAIGLPLLSGGRGGFGVFLTPSAGYLLAWPFGALVTGWIMRAITTDTPARLAISGFIASLVGGLVVIHASGVVGLVNIAGMTVTQALIATSTFVPGDIVKCVLCSLVCHTVARGLPDWRFANSKV</sequence>
<dbReference type="PANTHER" id="PTHR34295:SF4">
    <property type="entry name" value="BIOTIN TRANSPORTER BIOY-RELATED"/>
    <property type="match status" value="1"/>
</dbReference>
<dbReference type="InterPro" id="IPR003784">
    <property type="entry name" value="BioY"/>
</dbReference>
<evidence type="ECO:0000256" key="3">
    <source>
        <dbReference type="ARBA" id="ARBA00022448"/>
    </source>
</evidence>
<dbReference type="AlphaFoldDB" id="C9YAK3"/>
<keyword evidence="10" id="KW-0808">Transferase</keyword>
<evidence type="ECO:0000256" key="2">
    <source>
        <dbReference type="ARBA" id="ARBA00010692"/>
    </source>
</evidence>
<evidence type="ECO:0000256" key="5">
    <source>
        <dbReference type="ARBA" id="ARBA00022692"/>
    </source>
</evidence>
<evidence type="ECO:0000256" key="7">
    <source>
        <dbReference type="ARBA" id="ARBA00023136"/>
    </source>
</evidence>
<dbReference type="EMBL" id="FN543104">
    <property type="protein sequence ID" value="CBA29318.1"/>
    <property type="molecule type" value="Genomic_DNA"/>
</dbReference>
<comment type="subcellular location">
    <subcellularLocation>
        <location evidence="1 8">Cell membrane</location>
        <topology evidence="1 8">Multi-pass membrane protein</topology>
    </subcellularLocation>
</comment>
<protein>
    <recommendedName>
        <fullName evidence="8">Biotin transporter</fullName>
    </recommendedName>
</protein>
<dbReference type="GO" id="GO:0016740">
    <property type="term" value="F:transferase activity"/>
    <property type="evidence" value="ECO:0007669"/>
    <property type="project" value="UniProtKB-KW"/>
</dbReference>
<proteinExistence type="inferred from homology"/>
<evidence type="ECO:0000256" key="9">
    <source>
        <dbReference type="SAM" id="Phobius"/>
    </source>
</evidence>
<evidence type="ECO:0000256" key="6">
    <source>
        <dbReference type="ARBA" id="ARBA00022989"/>
    </source>
</evidence>
<feature type="transmembrane region" description="Helical" evidence="9">
    <location>
        <begin position="81"/>
        <end position="97"/>
    </location>
</feature>
<keyword evidence="3 8" id="KW-0813">Transport</keyword>
<dbReference type="PANTHER" id="PTHR34295">
    <property type="entry name" value="BIOTIN TRANSPORTER BIOY"/>
    <property type="match status" value="1"/>
</dbReference>
<gene>
    <name evidence="10" type="primary">bioY</name>
    <name evidence="10" type="ORF">Csp_A11540</name>
</gene>
<dbReference type="GO" id="GO:0005886">
    <property type="term" value="C:plasma membrane"/>
    <property type="evidence" value="ECO:0007669"/>
    <property type="project" value="UniProtKB-SubCell"/>
</dbReference>
<evidence type="ECO:0000256" key="4">
    <source>
        <dbReference type="ARBA" id="ARBA00022475"/>
    </source>
</evidence>
<dbReference type="Gene3D" id="1.10.1760.20">
    <property type="match status" value="1"/>
</dbReference>
<comment type="similarity">
    <text evidence="2 8">Belongs to the BioY family.</text>
</comment>
<evidence type="ECO:0000313" key="10">
    <source>
        <dbReference type="EMBL" id="CBA29318.1"/>
    </source>
</evidence>
<organism evidence="10">
    <name type="scientific">Curvibacter symbiont subsp. Hydra magnipapillata</name>
    <dbReference type="NCBI Taxonomy" id="667019"/>
    <lineage>
        <taxon>Bacteria</taxon>
        <taxon>Pseudomonadati</taxon>
        <taxon>Pseudomonadota</taxon>
        <taxon>Betaproteobacteria</taxon>
        <taxon>Burkholderiales</taxon>
        <taxon>Comamonadaceae</taxon>
        <taxon>Curvibacter</taxon>
    </lineage>
</organism>
<accession>C9YAK3</accession>
<feature type="transmembrane region" description="Helical" evidence="9">
    <location>
        <begin position="139"/>
        <end position="164"/>
    </location>
</feature>
<reference evidence="10" key="1">
    <citation type="journal article" date="2010" name="Nature">
        <title>The dynamic genome of Hydra.</title>
        <authorList>
            <person name="Chapman J.A."/>
            <person name="Kirkness E.F."/>
            <person name="Simakov O."/>
            <person name="Hampson S.E."/>
            <person name="Mitros T."/>
            <person name="Weinmaier T."/>
            <person name="Rattei T."/>
            <person name="Balasubramanian P.G."/>
            <person name="Borman J."/>
            <person name="Busam D."/>
            <person name="Disbennett K."/>
            <person name="Pfannkoch C."/>
            <person name="Sumin N."/>
            <person name="Sutton G."/>
            <person name="Viswanathan L."/>
            <person name="Walenz B."/>
            <person name="Goodstein D.M."/>
            <person name="Hellsten U."/>
            <person name="Kawashima T."/>
            <person name="Prochnik S.E."/>
            <person name="Putnam N.H."/>
            <person name="Shu S."/>
            <person name="Blumberg B."/>
            <person name="Dana C.E."/>
            <person name="Gee L."/>
            <person name="Kibler D.F."/>
            <person name="Law L."/>
            <person name="Lindgens D."/>
            <person name="Martinez D.E."/>
            <person name="Peng J."/>
            <person name="Wigge P.A."/>
            <person name="Bertulat B."/>
            <person name="Guder C."/>
            <person name="Nakamura Y."/>
            <person name="Ozbek S."/>
            <person name="Watanabe H."/>
            <person name="Khalturin K."/>
            <person name="Hemmrich G."/>
            <person name="Franke A."/>
            <person name="Augustin R."/>
            <person name="Fraune S."/>
            <person name="Hayakawa E."/>
            <person name="Hayakawa S."/>
            <person name="Hirose M."/>
            <person name="Hwang J."/>
            <person name="Ikeo K."/>
            <person name="Nishimiya-Fujisawa C."/>
            <person name="Ogura A."/>
            <person name="Takahashi T."/>
            <person name="Steinmetz P.R."/>
            <person name="Zhang X."/>
            <person name="Aufschnaiter R."/>
            <person name="Eder M.K."/>
            <person name="Gorny A.K."/>
            <person name="Salvenmoser W."/>
            <person name="Heimberg A.M."/>
            <person name="Wheeler B.M."/>
            <person name="Peterson K.J."/>
            <person name="Boettger A."/>
            <person name="Tischler P."/>
            <person name="Wolf A."/>
            <person name="Gojobori T."/>
            <person name="Remington K.A."/>
            <person name="Strausberg R.L."/>
            <person name="Venter J."/>
            <person name="Technau U."/>
            <person name="Hobmayer B."/>
            <person name="Bosch T.C."/>
            <person name="Holstein T.W."/>
            <person name="Fujisawa T."/>
            <person name="Bode H.R."/>
            <person name="David C.N."/>
            <person name="Rokhsar D.S."/>
            <person name="Steele R.E."/>
        </authorList>
    </citation>
    <scope>NUCLEOTIDE SEQUENCE</scope>
</reference>
<keyword evidence="4 8" id="KW-1003">Cell membrane</keyword>
<feature type="transmembrane region" description="Helical" evidence="9">
    <location>
        <begin position="103"/>
        <end position="127"/>
    </location>
</feature>
<evidence type="ECO:0000256" key="8">
    <source>
        <dbReference type="PIRNR" id="PIRNR016661"/>
    </source>
</evidence>
<feature type="transmembrane region" description="Helical" evidence="9">
    <location>
        <begin position="31"/>
        <end position="48"/>
    </location>
</feature>
<dbReference type="Pfam" id="PF02632">
    <property type="entry name" value="BioY"/>
    <property type="match status" value="1"/>
</dbReference>
<dbReference type="PIRSF" id="PIRSF016661">
    <property type="entry name" value="BioY"/>
    <property type="match status" value="1"/>
</dbReference>
<keyword evidence="5 9" id="KW-0812">Transmembrane</keyword>
<dbReference type="GO" id="GO:0015225">
    <property type="term" value="F:biotin transmembrane transporter activity"/>
    <property type="evidence" value="ECO:0007669"/>
    <property type="project" value="UniProtKB-UniRule"/>
</dbReference>